<accession>E9GJ55</accession>
<evidence type="ECO:0000313" key="1">
    <source>
        <dbReference type="EMBL" id="EFX80544.1"/>
    </source>
</evidence>
<name>E9GJ55_DAPPU</name>
<organism evidence="1 2">
    <name type="scientific">Daphnia pulex</name>
    <name type="common">Water flea</name>
    <dbReference type="NCBI Taxonomy" id="6669"/>
    <lineage>
        <taxon>Eukaryota</taxon>
        <taxon>Metazoa</taxon>
        <taxon>Ecdysozoa</taxon>
        <taxon>Arthropoda</taxon>
        <taxon>Crustacea</taxon>
        <taxon>Branchiopoda</taxon>
        <taxon>Diplostraca</taxon>
        <taxon>Cladocera</taxon>
        <taxon>Anomopoda</taxon>
        <taxon>Daphniidae</taxon>
        <taxon>Daphnia</taxon>
    </lineage>
</organism>
<dbReference type="HOGENOM" id="CLU_2199569_0_0_1"/>
<dbReference type="PhylomeDB" id="E9GJ55"/>
<proteinExistence type="predicted"/>
<dbReference type="KEGG" id="dpx:DAPPUDRAFT_243579"/>
<keyword evidence="2" id="KW-1185">Reference proteome</keyword>
<dbReference type="OrthoDB" id="6333890at2759"/>
<dbReference type="InterPro" id="IPR053358">
    <property type="entry name" value="Diff-assoc_signaling"/>
</dbReference>
<sequence>MTEQRKSAEIIIADFKRDSFGCNEPGQRTLLLHKEVRIDLQDPRSFPNGGKNWRNLQLQQNVPRVPGFPNTVATVLIRCDKQFPIRIVRDAFVRSMTKCAKMWLDVSP</sequence>
<dbReference type="PANTHER" id="PTHR34261:SF1">
    <property type="entry name" value="TUBULIN POLYMERIZATION-PROMOTING PROTEIN"/>
    <property type="match status" value="1"/>
</dbReference>
<dbReference type="PANTHER" id="PTHR34261">
    <property type="entry name" value="APC REGULATOR OF WNT-SIGNALING PATHWAY-RELATED"/>
    <property type="match status" value="1"/>
</dbReference>
<dbReference type="AlphaFoldDB" id="E9GJ55"/>
<dbReference type="Proteomes" id="UP000000305">
    <property type="component" value="Unassembled WGS sequence"/>
</dbReference>
<reference evidence="1 2" key="1">
    <citation type="journal article" date="2011" name="Science">
        <title>The ecoresponsive genome of Daphnia pulex.</title>
        <authorList>
            <person name="Colbourne J.K."/>
            <person name="Pfrender M.E."/>
            <person name="Gilbert D."/>
            <person name="Thomas W.K."/>
            <person name="Tucker A."/>
            <person name="Oakley T.H."/>
            <person name="Tokishita S."/>
            <person name="Aerts A."/>
            <person name="Arnold G.J."/>
            <person name="Basu M.K."/>
            <person name="Bauer D.J."/>
            <person name="Caceres C.E."/>
            <person name="Carmel L."/>
            <person name="Casola C."/>
            <person name="Choi J.H."/>
            <person name="Detter J.C."/>
            <person name="Dong Q."/>
            <person name="Dusheyko S."/>
            <person name="Eads B.D."/>
            <person name="Frohlich T."/>
            <person name="Geiler-Samerotte K.A."/>
            <person name="Gerlach D."/>
            <person name="Hatcher P."/>
            <person name="Jogdeo S."/>
            <person name="Krijgsveld J."/>
            <person name="Kriventseva E.V."/>
            <person name="Kultz D."/>
            <person name="Laforsch C."/>
            <person name="Lindquist E."/>
            <person name="Lopez J."/>
            <person name="Manak J.R."/>
            <person name="Muller J."/>
            <person name="Pangilinan J."/>
            <person name="Patwardhan R.P."/>
            <person name="Pitluck S."/>
            <person name="Pritham E.J."/>
            <person name="Rechtsteiner A."/>
            <person name="Rho M."/>
            <person name="Rogozin I.B."/>
            <person name="Sakarya O."/>
            <person name="Salamov A."/>
            <person name="Schaack S."/>
            <person name="Shapiro H."/>
            <person name="Shiga Y."/>
            <person name="Skalitzky C."/>
            <person name="Smith Z."/>
            <person name="Souvorov A."/>
            <person name="Sung W."/>
            <person name="Tang Z."/>
            <person name="Tsuchiya D."/>
            <person name="Tu H."/>
            <person name="Vos H."/>
            <person name="Wang M."/>
            <person name="Wolf Y.I."/>
            <person name="Yamagata H."/>
            <person name="Yamada T."/>
            <person name="Ye Y."/>
            <person name="Shaw J.R."/>
            <person name="Andrews J."/>
            <person name="Crease T.J."/>
            <person name="Tang H."/>
            <person name="Lucas S.M."/>
            <person name="Robertson H.M."/>
            <person name="Bork P."/>
            <person name="Koonin E.V."/>
            <person name="Zdobnov E.M."/>
            <person name="Grigoriev I.V."/>
            <person name="Lynch M."/>
            <person name="Boore J.L."/>
        </authorList>
    </citation>
    <scope>NUCLEOTIDE SEQUENCE [LARGE SCALE GENOMIC DNA]</scope>
</reference>
<dbReference type="InParanoid" id="E9GJ55"/>
<gene>
    <name evidence="1" type="ORF">DAPPUDRAFT_243579</name>
</gene>
<dbReference type="EMBL" id="GL732547">
    <property type="protein sequence ID" value="EFX80544.1"/>
    <property type="molecule type" value="Genomic_DNA"/>
</dbReference>
<evidence type="ECO:0000313" key="2">
    <source>
        <dbReference type="Proteomes" id="UP000000305"/>
    </source>
</evidence>
<protein>
    <submittedName>
        <fullName evidence="1">Uncharacterized protein</fullName>
    </submittedName>
</protein>